<dbReference type="SMART" id="SM00382">
    <property type="entry name" value="AAA"/>
    <property type="match status" value="1"/>
</dbReference>
<dbReference type="InterPro" id="IPR027417">
    <property type="entry name" value="P-loop_NTPase"/>
</dbReference>
<reference evidence="11" key="1">
    <citation type="journal article" date="2016" name="Gigascience">
        <title>De novo construction of an expanded transcriptome assembly for the western tarnished plant bug, Lygus hesperus.</title>
        <authorList>
            <person name="Tassone E.E."/>
            <person name="Geib S.M."/>
            <person name="Hall B."/>
            <person name="Fabrick J.A."/>
            <person name="Brent C.S."/>
            <person name="Hull J.J."/>
        </authorList>
    </citation>
    <scope>NUCLEOTIDE SEQUENCE</scope>
</reference>
<organism evidence="11">
    <name type="scientific">Lygus hesperus</name>
    <name type="common">Western plant bug</name>
    <dbReference type="NCBI Taxonomy" id="30085"/>
    <lineage>
        <taxon>Eukaryota</taxon>
        <taxon>Metazoa</taxon>
        <taxon>Ecdysozoa</taxon>
        <taxon>Arthropoda</taxon>
        <taxon>Hexapoda</taxon>
        <taxon>Insecta</taxon>
        <taxon>Pterygota</taxon>
        <taxon>Neoptera</taxon>
        <taxon>Paraneoptera</taxon>
        <taxon>Hemiptera</taxon>
        <taxon>Heteroptera</taxon>
        <taxon>Panheteroptera</taxon>
        <taxon>Cimicomorpha</taxon>
        <taxon>Miridae</taxon>
        <taxon>Mirini</taxon>
        <taxon>Lygus</taxon>
    </lineage>
</organism>
<dbReference type="GO" id="GO:0016887">
    <property type="term" value="F:ATP hydrolysis activity"/>
    <property type="evidence" value="ECO:0007669"/>
    <property type="project" value="InterPro"/>
</dbReference>
<evidence type="ECO:0000259" key="10">
    <source>
        <dbReference type="PROSITE" id="PS50893"/>
    </source>
</evidence>
<sequence length="645" mass="72622">MTTEDIPDSTLAPPDVVFQNIHFSVRATYNVFSNKRKTILHNINGEFRAGELTAIVGPSGSGKTSLLHILAGYKKNFSGSVLINDVDRFSSPEKSCYIMQEDCLHPLLKVVEIMTICAHLKLGDNYSNNAKSLRVKKILESIGLGTVINTLTCNLSGGQRKRLGIALELIDNPPIMFFDEPTSGLDSSSTKQCIAMLRNLARQNRAVICTLHQPSATVFEMFDHLYCLSNGRCCYAGDPVRVSDFVKVTGLECPPYHNPADFLLEVVGGEFGDYNSLLVSQIENGRVHTWRKIMPEWGSPEALKKRRKPCCLDHALDTLYTSGDVDKIPRCTGDEGEKVTTPNVPLIVNMDKTISRTSLRSDSEFNASFCNQLSTLLKRCFLVTMRDKFHMYSRLVMHLIIGVLIGTFFFGMGDDAGRVLNNFSLLFFSTLFLAFSALQSTVISFPLEVPIIRKEYFNRWYSVGAYYLANTLADLPIQVGCALFYCSSVYWMSGQPREFIRFTMFTFICTIVSLLAQSVGYFVGSSMRVMNGVIFGPLFIMPWVMMSGYFIQKRDAPGWSQPFFTMSYLRHGMEGLAASVYGYARLPLPCITEDYCHLRAPVKVLKELDMVDINYSTNALVILGIYFFFKILTYFVLVYQLKVKR</sequence>
<dbReference type="GO" id="GO:0005524">
    <property type="term" value="F:ATP binding"/>
    <property type="evidence" value="ECO:0007669"/>
    <property type="project" value="UniProtKB-KW"/>
</dbReference>
<keyword evidence="3" id="KW-0813">Transport</keyword>
<feature type="transmembrane region" description="Helical" evidence="9">
    <location>
        <begin position="425"/>
        <end position="447"/>
    </location>
</feature>
<dbReference type="InterPro" id="IPR050352">
    <property type="entry name" value="ABCG_transporters"/>
</dbReference>
<evidence type="ECO:0000256" key="1">
    <source>
        <dbReference type="ARBA" id="ARBA00004141"/>
    </source>
</evidence>
<dbReference type="EMBL" id="GDHC01004531">
    <property type="protein sequence ID" value="JAQ14098.1"/>
    <property type="molecule type" value="Transcribed_RNA"/>
</dbReference>
<name>A0A146M2T0_LYGHE</name>
<evidence type="ECO:0000256" key="9">
    <source>
        <dbReference type="SAM" id="Phobius"/>
    </source>
</evidence>
<accession>A0A146M2T0</accession>
<dbReference type="PROSITE" id="PS50893">
    <property type="entry name" value="ABC_TRANSPORTER_2"/>
    <property type="match status" value="1"/>
</dbReference>
<feature type="domain" description="ABC transporter" evidence="10">
    <location>
        <begin position="16"/>
        <end position="255"/>
    </location>
</feature>
<dbReference type="AlphaFoldDB" id="A0A146M2T0"/>
<protein>
    <submittedName>
        <fullName evidence="11">ATP-binding cassette sub-family G member 1</fullName>
    </submittedName>
</protein>
<evidence type="ECO:0000256" key="2">
    <source>
        <dbReference type="ARBA" id="ARBA00005814"/>
    </source>
</evidence>
<dbReference type="PANTHER" id="PTHR48041:SF133">
    <property type="entry name" value="GH24286P"/>
    <property type="match status" value="1"/>
</dbReference>
<dbReference type="CDD" id="cd03213">
    <property type="entry name" value="ABCG_EPDR"/>
    <property type="match status" value="1"/>
</dbReference>
<evidence type="ECO:0000256" key="5">
    <source>
        <dbReference type="ARBA" id="ARBA00022741"/>
    </source>
</evidence>
<keyword evidence="7 9" id="KW-1133">Transmembrane helix</keyword>
<keyword evidence="8 9" id="KW-0472">Membrane</keyword>
<comment type="subcellular location">
    <subcellularLocation>
        <location evidence="1">Membrane</location>
        <topology evidence="1">Multi-pass membrane protein</topology>
    </subcellularLocation>
</comment>
<dbReference type="PANTHER" id="PTHR48041">
    <property type="entry name" value="ABC TRANSPORTER G FAMILY MEMBER 28"/>
    <property type="match status" value="1"/>
</dbReference>
<feature type="transmembrane region" description="Helical" evidence="9">
    <location>
        <begin position="529"/>
        <end position="551"/>
    </location>
</feature>
<dbReference type="FunFam" id="3.40.50.300:FF:001077">
    <property type="entry name" value="Uncharacterized protein, isoform A"/>
    <property type="match status" value="1"/>
</dbReference>
<dbReference type="Pfam" id="PF01061">
    <property type="entry name" value="ABC2_membrane"/>
    <property type="match status" value="1"/>
</dbReference>
<evidence type="ECO:0000256" key="8">
    <source>
        <dbReference type="ARBA" id="ARBA00023136"/>
    </source>
</evidence>
<dbReference type="EMBL" id="GDHC01001750">
    <property type="protein sequence ID" value="JAQ16879.1"/>
    <property type="molecule type" value="Transcribed_RNA"/>
</dbReference>
<keyword evidence="5" id="KW-0547">Nucleotide-binding</keyword>
<keyword evidence="4 9" id="KW-0812">Transmembrane</keyword>
<dbReference type="Pfam" id="PF00005">
    <property type="entry name" value="ABC_tran"/>
    <property type="match status" value="1"/>
</dbReference>
<feature type="transmembrane region" description="Helical" evidence="9">
    <location>
        <begin position="619"/>
        <end position="639"/>
    </location>
</feature>
<comment type="similarity">
    <text evidence="2">Belongs to the ABC transporter superfamily. ABCG family. Eye pigment precursor importer (TC 3.A.1.204) subfamily.</text>
</comment>
<feature type="transmembrane region" description="Helical" evidence="9">
    <location>
        <begin position="499"/>
        <end position="522"/>
    </location>
</feature>
<evidence type="ECO:0000256" key="6">
    <source>
        <dbReference type="ARBA" id="ARBA00022840"/>
    </source>
</evidence>
<dbReference type="InterPro" id="IPR003593">
    <property type="entry name" value="AAA+_ATPase"/>
</dbReference>
<keyword evidence="6 11" id="KW-0067">ATP-binding</keyword>
<evidence type="ECO:0000313" key="11">
    <source>
        <dbReference type="EMBL" id="JAQ14098.1"/>
    </source>
</evidence>
<dbReference type="GO" id="GO:0140359">
    <property type="term" value="F:ABC-type transporter activity"/>
    <property type="evidence" value="ECO:0007669"/>
    <property type="project" value="InterPro"/>
</dbReference>
<dbReference type="PROSITE" id="PS00211">
    <property type="entry name" value="ABC_TRANSPORTER_1"/>
    <property type="match status" value="1"/>
</dbReference>
<dbReference type="InterPro" id="IPR013525">
    <property type="entry name" value="ABC2_TM"/>
</dbReference>
<dbReference type="InterPro" id="IPR003439">
    <property type="entry name" value="ABC_transporter-like_ATP-bd"/>
</dbReference>
<dbReference type="Gene3D" id="3.40.50.300">
    <property type="entry name" value="P-loop containing nucleotide triphosphate hydrolases"/>
    <property type="match status" value="1"/>
</dbReference>
<dbReference type="GO" id="GO:0005886">
    <property type="term" value="C:plasma membrane"/>
    <property type="evidence" value="ECO:0007669"/>
    <property type="project" value="TreeGrafter"/>
</dbReference>
<feature type="transmembrane region" description="Helical" evidence="9">
    <location>
        <begin position="467"/>
        <end position="493"/>
    </location>
</feature>
<gene>
    <name evidence="11" type="primary">ABCG1_0</name>
    <name evidence="12" type="synonym">ABCG1_2</name>
    <name evidence="12" type="ORF">g.77703</name>
    <name evidence="11" type="ORF">g.77707</name>
</gene>
<proteinExistence type="inferred from homology"/>
<feature type="transmembrane region" description="Helical" evidence="9">
    <location>
        <begin position="395"/>
        <end position="413"/>
    </location>
</feature>
<evidence type="ECO:0000256" key="7">
    <source>
        <dbReference type="ARBA" id="ARBA00022989"/>
    </source>
</evidence>
<evidence type="ECO:0000256" key="3">
    <source>
        <dbReference type="ARBA" id="ARBA00022448"/>
    </source>
</evidence>
<evidence type="ECO:0000313" key="12">
    <source>
        <dbReference type="EMBL" id="JAQ16879.1"/>
    </source>
</evidence>
<evidence type="ECO:0000256" key="4">
    <source>
        <dbReference type="ARBA" id="ARBA00022692"/>
    </source>
</evidence>
<dbReference type="InterPro" id="IPR017871">
    <property type="entry name" value="ABC_transporter-like_CS"/>
</dbReference>
<dbReference type="SUPFAM" id="SSF52540">
    <property type="entry name" value="P-loop containing nucleoside triphosphate hydrolases"/>
    <property type="match status" value="1"/>
</dbReference>